<proteinExistence type="inferred from homology"/>
<dbReference type="Gene3D" id="1.10.3500.10">
    <property type="entry name" value="Tex N-terminal region-like"/>
    <property type="match status" value="1"/>
</dbReference>
<dbReference type="InterPro" id="IPR017072">
    <property type="entry name" value="TF_Spt6"/>
</dbReference>
<sequence>MADFIVDGDEELGPDGRPVRRRKRKKRRAPAGTAHVSSDQLQEAHDLFGNADQMLEMYNAQRARAAAGVEAAGEHEDEMDEDAGATGRSTMDALEPAVRDQYFMGERDQKMIRRDVPERVQERMQSSVLEKERFRQAPSQTDLALEAQWIYESVFAPNAPEYSLYYRLGHPQPKMARYMTAEERLAEPREERDIFEEYEGIRRAAVTAAIQKVVRLLLEERLEVPTIAMWRSAECGVLAEELSKGELDEAEEAVRTQLRSVDAGPYDYRTLARWRALHRVAEMDRRWGVIQARKANQLHAVEGLAEAAKEAATLEGRELSAMEEVAMRARAERVKEALSAARTPEEVGDAEALAAVVLADSVVSWDDISQAGKAVGVRKLRPIAKTAYDRQIQAGVAPLADKLFSAREVGDDFASGVRDMAREVDDPELPPAELAREDFVSPGEADDRAELAASRALEGARLVAAQRLAAHPAVRQKLRETYYAEAVVTTQPTSSSVDAKIDSYHALGPVKWLHEKPARLLMTWDDRATTDFENAVFQPAMNGGGTVEVPMPEGPLLIEQGVKAKQLQVTYMLPEHVMARVREELRELGGYLSDGESAVAQAWNEEREKAVEQALQMLLAAFERDLKQRMLAVSRDYVAAKVGDAFWEMVSNAPAHHGVQMSDDSSHCTYERNARVMAVVGGDTTEDPIVCAICDETGELSEMVTLPALAHQLRRDEQDNAHFPGPNDSVMLTKWRADFYRCVEFMRVNEPQIVAVGASSRRARALFGVINQVTEKLVELHPHEAAENLMTYVVDQRLASMMAQTKLMASEMAEHEERTRVAVALCRCLQDPAAAGAAVVAERDVASLLKLHKLQAHVPAEDRVDMLTQCMLSVVTQVGVDVNLMNAHPWRAPPLQFVAGLGARKAKKLLDLCRAHGPLLKRMDLIVTPDNPSPLACMGDVVFINACSALRVDKRTVDTYSTSYDEHDPFDDSRNTHEHYDLVGKVAADAVLLLRIQEAGENEVTETPGAEEALRELLESHEDKEADGRRRDLLKALWDLDLEAIEFYEAANPNAGPQPTYEAWAEAHPLDDLDDDDARIAAFERELHAWRATKDAFSARARLARAELTWPYGELRPPFRYPGQGTADGPRELFKLQLGDEWETFKYGRVVEGVVKYLADGFAKVDLGHEMVTCMIGRNYVSSHEVESVKECKLQVRKAVVCRVREVDMEDFKVELTCRTADINDNKTFERALEAELPHRFDRHWTAQKTVRDMWRAAGIKEKPKFIPRRIAHPFFRNCSRDEAIEGLRKKAVGEVALRPSSKGTDHLSLTYKVCPGVFADMDIIEGGKKKDEVGRQTAQHLVLGKPLKVDGMEYSDLDELMAHHIEPVVQRIKDAINYRKFMKLTTKTEVDQRLLDQKRQNPAMVAYCFALPGGDRSGLLMLAYVLNQNPRHEYITLTPRGFTYRERNYSKLDDVVKEFKRNPNVAPAPEPLQAPAAQVQVPPAHDAYGGAWEQQGNYGPPAASAAGGYADGGSNYGGAYTAAGTGNYGGAYQQPAPPPPVQPAYAAGGDYGNYGPPPSNYAPQAGGYGNYGPPPSAPPPGAPPPPPPPPGGPHGPPPNAPPPPPPPGPPAHYAY</sequence>
<dbReference type="InterPro" id="IPR012340">
    <property type="entry name" value="NA-bd_OB-fold"/>
</dbReference>
<dbReference type="InterPro" id="IPR035018">
    <property type="entry name" value="Spt6_SH2_C"/>
</dbReference>
<feature type="compositionally biased region" description="Pro residues" evidence="5">
    <location>
        <begin position="1573"/>
        <end position="1616"/>
    </location>
</feature>
<dbReference type="Gene3D" id="1.10.10.650">
    <property type="entry name" value="RuvA domain 2-like"/>
    <property type="match status" value="1"/>
</dbReference>
<dbReference type="InterPro" id="IPR012337">
    <property type="entry name" value="RNaseH-like_sf"/>
</dbReference>
<dbReference type="GO" id="GO:0008023">
    <property type="term" value="C:transcription elongation factor complex"/>
    <property type="evidence" value="ECO:0007669"/>
    <property type="project" value="TreeGrafter"/>
</dbReference>
<dbReference type="InterPro" id="IPR010994">
    <property type="entry name" value="RuvA_2-like"/>
</dbReference>
<gene>
    <name evidence="7" type="ORF">PSIN1315_LOCUS8093</name>
</gene>
<dbReference type="SUPFAM" id="SSF50249">
    <property type="entry name" value="Nucleic acid-binding proteins"/>
    <property type="match status" value="1"/>
</dbReference>
<dbReference type="InterPro" id="IPR035420">
    <property type="entry name" value="Spt6_SH2"/>
</dbReference>
<dbReference type="Gene3D" id="3.30.505.10">
    <property type="entry name" value="SH2 domain"/>
    <property type="match status" value="2"/>
</dbReference>
<organism evidence="7">
    <name type="scientific">Prasinoderma singulare</name>
    <dbReference type="NCBI Taxonomy" id="676789"/>
    <lineage>
        <taxon>Eukaryota</taxon>
        <taxon>Viridiplantae</taxon>
        <taxon>Prasinodermophyta</taxon>
        <taxon>Prasinodermophyceae</taxon>
        <taxon>Prasinodermales</taxon>
        <taxon>Prasinodermaceae</taxon>
        <taxon>Prasinoderma</taxon>
    </lineage>
</organism>
<evidence type="ECO:0000256" key="3">
    <source>
        <dbReference type="ARBA" id="ARBA00023163"/>
    </source>
</evidence>
<feature type="compositionally biased region" description="Basic residues" evidence="5">
    <location>
        <begin position="19"/>
        <end position="29"/>
    </location>
</feature>
<comment type="subcellular location">
    <subcellularLocation>
        <location evidence="1">Nucleus</location>
    </subcellularLocation>
</comment>
<dbReference type="PANTHER" id="PTHR10145:SF6">
    <property type="entry name" value="TRANSCRIPTION ELONGATION FACTOR SPT6"/>
    <property type="match status" value="1"/>
</dbReference>
<dbReference type="GO" id="GO:0140673">
    <property type="term" value="P:transcription elongation-coupled chromatin remodeling"/>
    <property type="evidence" value="ECO:0007669"/>
    <property type="project" value="InterPro"/>
</dbReference>
<evidence type="ECO:0000259" key="6">
    <source>
        <dbReference type="PROSITE" id="PS50126"/>
    </source>
</evidence>
<dbReference type="PANTHER" id="PTHR10145">
    <property type="entry name" value="TRANSCRIPTION ELONGATION FACTOR SPT6"/>
    <property type="match status" value="1"/>
</dbReference>
<feature type="region of interest" description="Disordered" evidence="5">
    <location>
        <begin position="1"/>
        <end position="45"/>
    </location>
</feature>
<name>A0A7S3FDB2_9VIRI</name>
<dbReference type="Gene3D" id="3.30.420.140">
    <property type="entry name" value="YqgF/RNase H-like domain"/>
    <property type="match status" value="1"/>
</dbReference>
<dbReference type="EMBL" id="HBHY01012611">
    <property type="protein sequence ID" value="CAE0140927.1"/>
    <property type="molecule type" value="Transcribed_RNA"/>
</dbReference>
<dbReference type="InterPro" id="IPR036860">
    <property type="entry name" value="SH2_dom_sf"/>
</dbReference>
<evidence type="ECO:0000256" key="2">
    <source>
        <dbReference type="ARBA" id="ARBA00009253"/>
    </source>
</evidence>
<dbReference type="SUPFAM" id="SSF53098">
    <property type="entry name" value="Ribonuclease H-like"/>
    <property type="match status" value="1"/>
</dbReference>
<dbReference type="Pfam" id="PF14633">
    <property type="entry name" value="SH2_2"/>
    <property type="match status" value="1"/>
</dbReference>
<dbReference type="Gene3D" id="2.40.50.140">
    <property type="entry name" value="Nucleic acid-binding proteins"/>
    <property type="match status" value="1"/>
</dbReference>
<dbReference type="Gene3D" id="1.10.150.850">
    <property type="entry name" value="Spt6, helix-hairpin-helix domain"/>
    <property type="match status" value="1"/>
</dbReference>
<dbReference type="CDD" id="cd09928">
    <property type="entry name" value="SH2_Cterm_SPT6_like"/>
    <property type="match status" value="1"/>
</dbReference>
<dbReference type="CDD" id="cd09918">
    <property type="entry name" value="SH2_Nterm_SPT6_like"/>
    <property type="match status" value="1"/>
</dbReference>
<dbReference type="InterPro" id="IPR003029">
    <property type="entry name" value="S1_domain"/>
</dbReference>
<reference evidence="7" key="1">
    <citation type="submission" date="2021-01" db="EMBL/GenBank/DDBJ databases">
        <authorList>
            <person name="Corre E."/>
            <person name="Pelletier E."/>
            <person name="Niang G."/>
            <person name="Scheremetjew M."/>
            <person name="Finn R."/>
            <person name="Kale V."/>
            <person name="Holt S."/>
            <person name="Cochrane G."/>
            <person name="Meng A."/>
            <person name="Brown T."/>
            <person name="Cohen L."/>
        </authorList>
    </citation>
    <scope>NUCLEOTIDE SEQUENCE</scope>
    <source>
        <strain evidence="7">RCC927</strain>
    </source>
</reference>
<keyword evidence="4" id="KW-0539">Nucleus</keyword>
<evidence type="ECO:0000256" key="5">
    <source>
        <dbReference type="SAM" id="MobiDB-lite"/>
    </source>
</evidence>
<dbReference type="SUPFAM" id="SSF158832">
    <property type="entry name" value="Tex N-terminal region-like"/>
    <property type="match status" value="1"/>
</dbReference>
<dbReference type="GO" id="GO:0003676">
    <property type="term" value="F:nucleic acid binding"/>
    <property type="evidence" value="ECO:0007669"/>
    <property type="project" value="InterPro"/>
</dbReference>
<evidence type="ECO:0000256" key="1">
    <source>
        <dbReference type="ARBA" id="ARBA00004123"/>
    </source>
</evidence>
<feature type="compositionally biased region" description="Acidic residues" evidence="5">
    <location>
        <begin position="1"/>
        <end position="13"/>
    </location>
</feature>
<protein>
    <recommendedName>
        <fullName evidence="6">S1 motif domain-containing protein</fullName>
    </recommendedName>
</protein>
<feature type="domain" description="S1 motif" evidence="6">
    <location>
        <begin position="1148"/>
        <end position="1219"/>
    </location>
</feature>
<dbReference type="SUPFAM" id="SSF47781">
    <property type="entry name" value="RuvA domain 2-like"/>
    <property type="match status" value="1"/>
</dbReference>
<dbReference type="InterPro" id="IPR023319">
    <property type="entry name" value="Tex-like_HTH_dom_sf"/>
</dbReference>
<evidence type="ECO:0000313" key="7">
    <source>
        <dbReference type="EMBL" id="CAE0140927.1"/>
    </source>
</evidence>
<dbReference type="GO" id="GO:0034728">
    <property type="term" value="P:nucleosome organization"/>
    <property type="evidence" value="ECO:0007669"/>
    <property type="project" value="TreeGrafter"/>
</dbReference>
<dbReference type="InterPro" id="IPR032706">
    <property type="entry name" value="Spt6_HHH"/>
</dbReference>
<keyword evidence="3" id="KW-0804">Transcription</keyword>
<dbReference type="InterPro" id="IPR035019">
    <property type="entry name" value="Spt6_SH2_N"/>
</dbReference>
<dbReference type="GO" id="GO:0042393">
    <property type="term" value="F:histone binding"/>
    <property type="evidence" value="ECO:0007669"/>
    <property type="project" value="TreeGrafter"/>
</dbReference>
<dbReference type="InterPro" id="IPR023323">
    <property type="entry name" value="Tex-like_dom_sf"/>
</dbReference>
<dbReference type="CDD" id="cd00164">
    <property type="entry name" value="S1_like"/>
    <property type="match status" value="1"/>
</dbReference>
<feature type="region of interest" description="Disordered" evidence="5">
    <location>
        <begin position="1532"/>
        <end position="1551"/>
    </location>
</feature>
<feature type="region of interest" description="Disordered" evidence="5">
    <location>
        <begin position="1556"/>
        <end position="1616"/>
    </location>
</feature>
<dbReference type="Pfam" id="PF14635">
    <property type="entry name" value="HHH_7"/>
    <property type="match status" value="1"/>
</dbReference>
<dbReference type="PROSITE" id="PS50126">
    <property type="entry name" value="S1"/>
    <property type="match status" value="1"/>
</dbReference>
<dbReference type="InterPro" id="IPR037027">
    <property type="entry name" value="YqgF/RNaseH-like_dom_sf"/>
</dbReference>
<dbReference type="GO" id="GO:0031491">
    <property type="term" value="F:nucleosome binding"/>
    <property type="evidence" value="ECO:0007669"/>
    <property type="project" value="TreeGrafter"/>
</dbReference>
<evidence type="ECO:0000256" key="4">
    <source>
        <dbReference type="ARBA" id="ARBA00023242"/>
    </source>
</evidence>
<accession>A0A7S3FDB2</accession>
<comment type="similarity">
    <text evidence="2">Belongs to the SPT6 family.</text>
</comment>